<organism evidence="11 12">
    <name type="scientific">Celeribacter neptunius</name>
    <dbReference type="NCBI Taxonomy" id="588602"/>
    <lineage>
        <taxon>Bacteria</taxon>
        <taxon>Pseudomonadati</taxon>
        <taxon>Pseudomonadota</taxon>
        <taxon>Alphaproteobacteria</taxon>
        <taxon>Rhodobacterales</taxon>
        <taxon>Roseobacteraceae</taxon>
        <taxon>Celeribacter</taxon>
    </lineage>
</organism>
<dbReference type="PANTHER" id="PTHR35011">
    <property type="entry name" value="2,3-DIKETO-L-GULONATE TRAP TRANSPORTER SMALL PERMEASE PROTEIN YIAM"/>
    <property type="match status" value="1"/>
</dbReference>
<feature type="transmembrane region" description="Helical" evidence="9">
    <location>
        <begin position="138"/>
        <end position="158"/>
    </location>
</feature>
<keyword evidence="4 9" id="KW-0997">Cell inner membrane</keyword>
<dbReference type="GO" id="GO:0005886">
    <property type="term" value="C:plasma membrane"/>
    <property type="evidence" value="ECO:0007669"/>
    <property type="project" value="UniProtKB-SubCell"/>
</dbReference>
<keyword evidence="5 9" id="KW-0812">Transmembrane</keyword>
<sequence>MSSLDNLNSKPLRGLRFFVERVLPAFAAALILMMVAVTVVDVIGRYVFDRPLPGAFELTQILLADLVLTALPLTTLKGAHVEVDLLSQVWSNNTQRLAGRFGGTMMAVVFFILSWTVASHGLGLMEEGARTNDLALPVWPVAALAALTYLLSGMVALIPEHLRQEV</sequence>
<evidence type="ECO:0000256" key="2">
    <source>
        <dbReference type="ARBA" id="ARBA00022448"/>
    </source>
</evidence>
<keyword evidence="7 9" id="KW-0472">Membrane</keyword>
<dbReference type="STRING" id="588602.SAMN04487991_2964"/>
<dbReference type="AlphaFoldDB" id="A0A1I3UAD1"/>
<feature type="domain" description="Tripartite ATP-independent periplasmic transporters DctQ component" evidence="10">
    <location>
        <begin position="34"/>
        <end position="157"/>
    </location>
</feature>
<evidence type="ECO:0000256" key="9">
    <source>
        <dbReference type="RuleBase" id="RU369079"/>
    </source>
</evidence>
<dbReference type="InterPro" id="IPR055348">
    <property type="entry name" value="DctQ"/>
</dbReference>
<dbReference type="GO" id="GO:0015740">
    <property type="term" value="P:C4-dicarboxylate transport"/>
    <property type="evidence" value="ECO:0007669"/>
    <property type="project" value="TreeGrafter"/>
</dbReference>
<reference evidence="12" key="1">
    <citation type="submission" date="2016-10" db="EMBL/GenBank/DDBJ databases">
        <authorList>
            <person name="Varghese N."/>
            <person name="Submissions S."/>
        </authorList>
    </citation>
    <scope>NUCLEOTIDE SEQUENCE [LARGE SCALE GENOMIC DNA]</scope>
    <source>
        <strain evidence="12">DSM 26471</strain>
    </source>
</reference>
<keyword evidence="2 9" id="KW-0813">Transport</keyword>
<feature type="transmembrane region" description="Helical" evidence="9">
    <location>
        <begin position="54"/>
        <end position="76"/>
    </location>
</feature>
<evidence type="ECO:0000313" key="12">
    <source>
        <dbReference type="Proteomes" id="UP000199630"/>
    </source>
</evidence>
<dbReference type="EMBL" id="FORH01000006">
    <property type="protein sequence ID" value="SFJ79960.1"/>
    <property type="molecule type" value="Genomic_DNA"/>
</dbReference>
<comment type="similarity">
    <text evidence="8 9">Belongs to the TRAP transporter small permease family.</text>
</comment>
<feature type="transmembrane region" description="Helical" evidence="9">
    <location>
        <begin position="97"/>
        <end position="118"/>
    </location>
</feature>
<dbReference type="PANTHER" id="PTHR35011:SF2">
    <property type="entry name" value="2,3-DIKETO-L-GULONATE TRAP TRANSPORTER SMALL PERMEASE PROTEIN YIAM"/>
    <property type="match status" value="1"/>
</dbReference>
<evidence type="ECO:0000259" key="10">
    <source>
        <dbReference type="Pfam" id="PF04290"/>
    </source>
</evidence>
<dbReference type="Proteomes" id="UP000199630">
    <property type="component" value="Unassembled WGS sequence"/>
</dbReference>
<proteinExistence type="inferred from homology"/>
<keyword evidence="3" id="KW-1003">Cell membrane</keyword>
<evidence type="ECO:0000256" key="1">
    <source>
        <dbReference type="ARBA" id="ARBA00004429"/>
    </source>
</evidence>
<dbReference type="Pfam" id="PF04290">
    <property type="entry name" value="DctQ"/>
    <property type="match status" value="1"/>
</dbReference>
<dbReference type="GO" id="GO:0022857">
    <property type="term" value="F:transmembrane transporter activity"/>
    <property type="evidence" value="ECO:0007669"/>
    <property type="project" value="UniProtKB-UniRule"/>
</dbReference>
<evidence type="ECO:0000256" key="8">
    <source>
        <dbReference type="ARBA" id="ARBA00038436"/>
    </source>
</evidence>
<protein>
    <recommendedName>
        <fullName evidence="9">TRAP transporter small permease protein</fullName>
    </recommendedName>
</protein>
<dbReference type="InterPro" id="IPR007387">
    <property type="entry name" value="TRAP_DctQ"/>
</dbReference>
<evidence type="ECO:0000256" key="7">
    <source>
        <dbReference type="ARBA" id="ARBA00023136"/>
    </source>
</evidence>
<evidence type="ECO:0000256" key="6">
    <source>
        <dbReference type="ARBA" id="ARBA00022989"/>
    </source>
</evidence>
<evidence type="ECO:0000256" key="3">
    <source>
        <dbReference type="ARBA" id="ARBA00022475"/>
    </source>
</evidence>
<evidence type="ECO:0000313" key="11">
    <source>
        <dbReference type="EMBL" id="SFJ79960.1"/>
    </source>
</evidence>
<evidence type="ECO:0000256" key="5">
    <source>
        <dbReference type="ARBA" id="ARBA00022692"/>
    </source>
</evidence>
<accession>A0A1I3UAD1</accession>
<comment type="function">
    <text evidence="9">Part of the tripartite ATP-independent periplasmic (TRAP) transport system.</text>
</comment>
<dbReference type="OrthoDB" id="2877624at2"/>
<keyword evidence="6 9" id="KW-1133">Transmembrane helix</keyword>
<feature type="transmembrane region" description="Helical" evidence="9">
    <location>
        <begin position="21"/>
        <end position="48"/>
    </location>
</feature>
<comment type="subunit">
    <text evidence="9">The complex comprises the extracytoplasmic solute receptor protein and the two transmembrane proteins.</text>
</comment>
<name>A0A1I3UAD1_9RHOB</name>
<keyword evidence="12" id="KW-1185">Reference proteome</keyword>
<comment type="subcellular location">
    <subcellularLocation>
        <location evidence="1 9">Cell inner membrane</location>
        <topology evidence="1 9">Multi-pass membrane protein</topology>
    </subcellularLocation>
</comment>
<gene>
    <name evidence="11" type="ORF">SAMN04487991_2964</name>
</gene>
<dbReference type="RefSeq" id="WP_090061486.1">
    <property type="nucleotide sequence ID" value="NZ_FORH01000006.1"/>
</dbReference>
<evidence type="ECO:0000256" key="4">
    <source>
        <dbReference type="ARBA" id="ARBA00022519"/>
    </source>
</evidence>